<gene>
    <name evidence="2" type="ORF">J2S02_002808</name>
</gene>
<dbReference type="Proteomes" id="UP001232245">
    <property type="component" value="Unassembled WGS sequence"/>
</dbReference>
<dbReference type="RefSeq" id="WP_370877262.1">
    <property type="nucleotide sequence ID" value="NZ_CADEPK010000030.1"/>
</dbReference>
<feature type="domain" description="N-acetyltransferase" evidence="1">
    <location>
        <begin position="5"/>
        <end position="164"/>
    </location>
</feature>
<dbReference type="InterPro" id="IPR000182">
    <property type="entry name" value="GNAT_dom"/>
</dbReference>
<dbReference type="PANTHER" id="PTHR43617">
    <property type="entry name" value="L-AMINO ACID N-ACETYLTRANSFERASE"/>
    <property type="match status" value="1"/>
</dbReference>
<comment type="caution">
    <text evidence="2">The sequence shown here is derived from an EMBL/GenBank/DDBJ whole genome shotgun (WGS) entry which is preliminary data.</text>
</comment>
<organism evidence="2 3">
    <name type="scientific">Metabacillus niabensis</name>
    <dbReference type="NCBI Taxonomy" id="324854"/>
    <lineage>
        <taxon>Bacteria</taxon>
        <taxon>Bacillati</taxon>
        <taxon>Bacillota</taxon>
        <taxon>Bacilli</taxon>
        <taxon>Bacillales</taxon>
        <taxon>Bacillaceae</taxon>
        <taxon>Metabacillus</taxon>
    </lineage>
</organism>
<dbReference type="PROSITE" id="PS51186">
    <property type="entry name" value="GNAT"/>
    <property type="match status" value="1"/>
</dbReference>
<reference evidence="2 3" key="1">
    <citation type="submission" date="2023-07" db="EMBL/GenBank/DDBJ databases">
        <title>Genomic Encyclopedia of Type Strains, Phase IV (KMG-IV): sequencing the most valuable type-strain genomes for metagenomic binning, comparative biology and taxonomic classification.</title>
        <authorList>
            <person name="Goeker M."/>
        </authorList>
    </citation>
    <scope>NUCLEOTIDE SEQUENCE [LARGE SCALE GENOMIC DNA]</scope>
    <source>
        <strain evidence="2 3">DSM 17723</strain>
    </source>
</reference>
<dbReference type="InterPro" id="IPR016181">
    <property type="entry name" value="Acyl_CoA_acyltransferase"/>
</dbReference>
<dbReference type="CDD" id="cd04301">
    <property type="entry name" value="NAT_SF"/>
    <property type="match status" value="1"/>
</dbReference>
<sequence>MKVDVTIREMQIEDIKQVQQVAKTSWHYTYEGIIPYDIQKSFLNSAYSDEMMQKRLKNSFIWVSEVGGKIVGFINFSPVKENGKAELAAVYILPEHHGKGIGTSLLKKGIKTLEGIKEIGINVEKDNHIGTTFYKAKGFNIVSEFDDYFDGHILKTVRMVLKVEN</sequence>
<accession>A0ABT9Z2H8</accession>
<dbReference type="EMBL" id="JAUSTZ010000005">
    <property type="protein sequence ID" value="MDQ0226463.1"/>
    <property type="molecule type" value="Genomic_DNA"/>
</dbReference>
<dbReference type="SUPFAM" id="SSF55729">
    <property type="entry name" value="Acyl-CoA N-acyltransferases (Nat)"/>
    <property type="match status" value="1"/>
</dbReference>
<protein>
    <submittedName>
        <fullName evidence="2">Ribosomal protein S18 acetylase RimI-like enzyme</fullName>
    </submittedName>
</protein>
<dbReference type="InterPro" id="IPR050276">
    <property type="entry name" value="MshD_Acetyltransferase"/>
</dbReference>
<dbReference type="Gene3D" id="3.40.630.30">
    <property type="match status" value="1"/>
</dbReference>
<dbReference type="Pfam" id="PF00583">
    <property type="entry name" value="Acetyltransf_1"/>
    <property type="match status" value="1"/>
</dbReference>
<keyword evidence="3" id="KW-1185">Reference proteome</keyword>
<name>A0ABT9Z2H8_9BACI</name>
<evidence type="ECO:0000313" key="3">
    <source>
        <dbReference type="Proteomes" id="UP001232245"/>
    </source>
</evidence>
<evidence type="ECO:0000259" key="1">
    <source>
        <dbReference type="PROSITE" id="PS51186"/>
    </source>
</evidence>
<proteinExistence type="predicted"/>
<evidence type="ECO:0000313" key="2">
    <source>
        <dbReference type="EMBL" id="MDQ0226463.1"/>
    </source>
</evidence>